<keyword evidence="1" id="KW-0812">Transmembrane</keyword>
<evidence type="ECO:0000256" key="1">
    <source>
        <dbReference type="SAM" id="Phobius"/>
    </source>
</evidence>
<feature type="transmembrane region" description="Helical" evidence="1">
    <location>
        <begin position="148"/>
        <end position="166"/>
    </location>
</feature>
<gene>
    <name evidence="2" type="ORF">GCM10009740_32950</name>
</gene>
<proteinExistence type="predicted"/>
<dbReference type="RefSeq" id="WP_425579997.1">
    <property type="nucleotide sequence ID" value="NZ_BAAANB010000021.1"/>
</dbReference>
<dbReference type="Proteomes" id="UP001501285">
    <property type="component" value="Unassembled WGS sequence"/>
</dbReference>
<sequence length="199" mass="20543">MGNPATSGVAPATDPYADAYAAGDPSVSSQQAGFPQAGYAQADGGAHVVGDTAYGASTTGATTGYESSHEKAQHASLGDLVGDISRDFSTLIRQEVELAKAEAKQSATRASKAGGMFGGAALAGWMTLLFLSIAVWEFLSSALDSRGWAAVIVMVVWAIVAAVLAARGRRLTKEIQGLPRTTETVKKVPDALKGNEEIR</sequence>
<evidence type="ECO:0000313" key="2">
    <source>
        <dbReference type="EMBL" id="GAA2038200.1"/>
    </source>
</evidence>
<dbReference type="Pfam" id="PF07332">
    <property type="entry name" value="Phage_holin_3_6"/>
    <property type="match status" value="1"/>
</dbReference>
<name>A0ABP5G5D9_9MICO</name>
<feature type="transmembrane region" description="Helical" evidence="1">
    <location>
        <begin position="114"/>
        <end position="136"/>
    </location>
</feature>
<keyword evidence="3" id="KW-1185">Reference proteome</keyword>
<dbReference type="InterPro" id="IPR009937">
    <property type="entry name" value="Phage_holin_3_6"/>
</dbReference>
<keyword evidence="1" id="KW-1133">Transmembrane helix</keyword>
<evidence type="ECO:0000313" key="3">
    <source>
        <dbReference type="Proteomes" id="UP001501285"/>
    </source>
</evidence>
<protein>
    <recommendedName>
        <fullName evidence="4">Phage holin family protein</fullName>
    </recommendedName>
</protein>
<keyword evidence="1" id="KW-0472">Membrane</keyword>
<comment type="caution">
    <text evidence="2">The sequence shown here is derived from an EMBL/GenBank/DDBJ whole genome shotgun (WGS) entry which is preliminary data.</text>
</comment>
<dbReference type="EMBL" id="BAAANB010000021">
    <property type="protein sequence ID" value="GAA2038200.1"/>
    <property type="molecule type" value="Genomic_DNA"/>
</dbReference>
<organism evidence="2 3">
    <name type="scientific">Terrabacter terrae</name>
    <dbReference type="NCBI Taxonomy" id="318434"/>
    <lineage>
        <taxon>Bacteria</taxon>
        <taxon>Bacillati</taxon>
        <taxon>Actinomycetota</taxon>
        <taxon>Actinomycetes</taxon>
        <taxon>Micrococcales</taxon>
        <taxon>Intrasporangiaceae</taxon>
        <taxon>Terrabacter</taxon>
    </lineage>
</organism>
<reference evidence="3" key="1">
    <citation type="journal article" date="2019" name="Int. J. Syst. Evol. Microbiol.">
        <title>The Global Catalogue of Microorganisms (GCM) 10K type strain sequencing project: providing services to taxonomists for standard genome sequencing and annotation.</title>
        <authorList>
            <consortium name="The Broad Institute Genomics Platform"/>
            <consortium name="The Broad Institute Genome Sequencing Center for Infectious Disease"/>
            <person name="Wu L."/>
            <person name="Ma J."/>
        </authorList>
    </citation>
    <scope>NUCLEOTIDE SEQUENCE [LARGE SCALE GENOMIC DNA]</scope>
    <source>
        <strain evidence="3">JCM 14283</strain>
    </source>
</reference>
<accession>A0ABP5G5D9</accession>
<evidence type="ECO:0008006" key="4">
    <source>
        <dbReference type="Google" id="ProtNLM"/>
    </source>
</evidence>